<proteinExistence type="predicted"/>
<dbReference type="Proteomes" id="UP000001055">
    <property type="component" value="Unassembled WGS sequence"/>
</dbReference>
<protein>
    <submittedName>
        <fullName evidence="1">Uncharacterized protein</fullName>
    </submittedName>
</protein>
<evidence type="ECO:0000313" key="2">
    <source>
        <dbReference type="Proteomes" id="UP000001055"/>
    </source>
</evidence>
<dbReference type="EMBL" id="CH445332">
    <property type="protein sequence ID" value="EAT86787.1"/>
    <property type="molecule type" value="Genomic_DNA"/>
</dbReference>
<reference evidence="2" key="1">
    <citation type="journal article" date="2007" name="Plant Cell">
        <title>Dothideomycete-plant interactions illuminated by genome sequencing and EST analysis of the wheat pathogen Stagonospora nodorum.</title>
        <authorList>
            <person name="Hane J.K."/>
            <person name="Lowe R.G."/>
            <person name="Solomon P.S."/>
            <person name="Tan K.C."/>
            <person name="Schoch C.L."/>
            <person name="Spatafora J.W."/>
            <person name="Crous P.W."/>
            <person name="Kodira C."/>
            <person name="Birren B.W."/>
            <person name="Galagan J.E."/>
            <person name="Torriani S.F."/>
            <person name="McDonald B.A."/>
            <person name="Oliver R.P."/>
        </authorList>
    </citation>
    <scope>NUCLEOTIDE SEQUENCE [LARGE SCALE GENOMIC DNA]</scope>
    <source>
        <strain evidence="2">SN15 / ATCC MYA-4574 / FGSC 10173</strain>
    </source>
</reference>
<organism evidence="1 2">
    <name type="scientific">Phaeosphaeria nodorum (strain SN15 / ATCC MYA-4574 / FGSC 10173)</name>
    <name type="common">Glume blotch fungus</name>
    <name type="synonym">Parastagonospora nodorum</name>
    <dbReference type="NCBI Taxonomy" id="321614"/>
    <lineage>
        <taxon>Eukaryota</taxon>
        <taxon>Fungi</taxon>
        <taxon>Dikarya</taxon>
        <taxon>Ascomycota</taxon>
        <taxon>Pezizomycotina</taxon>
        <taxon>Dothideomycetes</taxon>
        <taxon>Pleosporomycetidae</taxon>
        <taxon>Pleosporales</taxon>
        <taxon>Pleosporineae</taxon>
        <taxon>Phaeosphaeriaceae</taxon>
        <taxon>Parastagonospora</taxon>
    </lineage>
</organism>
<dbReference type="HOGENOM" id="CLU_2559048_0_0_1"/>
<accession>Q0UR91</accession>
<dbReference type="KEGG" id="pno:SNOG_05723"/>
<dbReference type="RefSeq" id="XP_001796119.1">
    <property type="nucleotide sequence ID" value="XM_001796067.1"/>
</dbReference>
<dbReference type="GeneID" id="5972996"/>
<dbReference type="InParanoid" id="Q0UR91"/>
<evidence type="ECO:0000313" key="1">
    <source>
        <dbReference type="EMBL" id="EAT86787.1"/>
    </source>
</evidence>
<gene>
    <name evidence="1" type="ORF">SNOG_05723</name>
</gene>
<sequence length="82" mass="8891">MASAPSNKPTPTQHAMLRFDPQALLADKRLRTTCVSTPAGTFKIPRILLSASLQFPPAKRAEPEFLCRQTPPASLGCNVTTK</sequence>
<name>Q0UR91_PHANO</name>
<dbReference type="AlphaFoldDB" id="Q0UR91"/>